<organism evidence="9 10">
    <name type="scientific">Actinomycetospora aurantiaca</name>
    <dbReference type="NCBI Taxonomy" id="3129233"/>
    <lineage>
        <taxon>Bacteria</taxon>
        <taxon>Bacillati</taxon>
        <taxon>Actinomycetota</taxon>
        <taxon>Actinomycetes</taxon>
        <taxon>Pseudonocardiales</taxon>
        <taxon>Pseudonocardiaceae</taxon>
        <taxon>Actinomycetospora</taxon>
    </lineage>
</organism>
<dbReference type="SUPFAM" id="SSF55821">
    <property type="entry name" value="YrdC/RibB"/>
    <property type="match status" value="1"/>
</dbReference>
<keyword evidence="10" id="KW-1185">Reference proteome</keyword>
<evidence type="ECO:0000256" key="2">
    <source>
        <dbReference type="ARBA" id="ARBA00002284"/>
    </source>
</evidence>
<evidence type="ECO:0000256" key="6">
    <source>
        <dbReference type="ARBA" id="ARBA00022619"/>
    </source>
</evidence>
<evidence type="ECO:0000256" key="4">
    <source>
        <dbReference type="ARBA" id="ARBA00005520"/>
    </source>
</evidence>
<dbReference type="Pfam" id="PF00926">
    <property type="entry name" value="DHBP_synthase"/>
    <property type="match status" value="1"/>
</dbReference>
<dbReference type="RefSeq" id="WP_337695430.1">
    <property type="nucleotide sequence ID" value="NZ_JBBEGN010000006.1"/>
</dbReference>
<dbReference type="InterPro" id="IPR036144">
    <property type="entry name" value="RibA-like_sf"/>
</dbReference>
<gene>
    <name evidence="9" type="ORF">WCD74_13845</name>
</gene>
<keyword evidence="6" id="KW-0686">Riboflavin biosynthesis</keyword>
<feature type="domain" description="GTP cyclohydrolase II" evidence="8">
    <location>
        <begin position="146"/>
        <end position="279"/>
    </location>
</feature>
<dbReference type="InterPro" id="IPR000422">
    <property type="entry name" value="DHBP_synthase_RibB"/>
</dbReference>
<dbReference type="Proteomes" id="UP001385809">
    <property type="component" value="Unassembled WGS sequence"/>
</dbReference>
<evidence type="ECO:0000313" key="10">
    <source>
        <dbReference type="Proteomes" id="UP001385809"/>
    </source>
</evidence>
<comment type="pathway">
    <text evidence="3">Cofactor biosynthesis; riboflavin biosynthesis; 2-hydroxy-3-oxobutyl phosphate from D-ribulose 5-phosphate: step 1/1.</text>
</comment>
<comment type="function">
    <text evidence="2">Catalyzes the conversion of D-ribulose 5-phosphate to formate and 3,4-dihydroxy-2-butanone 4-phosphate.</text>
</comment>
<accession>A0ABU8MNF3</accession>
<evidence type="ECO:0000259" key="8">
    <source>
        <dbReference type="Pfam" id="PF00925"/>
    </source>
</evidence>
<sequence>MATMARIAAGQFFLAAPVTTEPPNPVPTTPGAVPSTSAQRADVIAQLAAHRIFDVRMARRAGIPVHAATPQGVLAAAPGVAEFAVDLVRGAGLGEVALVTEVVRTDESGADSAGDLAARHGLEIVSSDLIVAERLRTWPLAIRGPEIALPTEQGVLLATGYRDSHSGAEHLVLRGPNTNPAGVPAVHVHQHCPAGDVFGALTCSCRAQLDTALAEMATSGTGITVYLRDTAARLRHPEPRLDERRAHLVASMLQDLHVRRVQLRGDDEQQRAALRDRDIAC</sequence>
<comment type="caution">
    <text evidence="9">The sequence shown here is derived from an EMBL/GenBank/DDBJ whole genome shotgun (WGS) entry which is preliminary data.</text>
</comment>
<proteinExistence type="inferred from homology"/>
<dbReference type="Gene3D" id="3.40.50.10990">
    <property type="entry name" value="GTP cyclohydrolase II"/>
    <property type="match status" value="1"/>
</dbReference>
<dbReference type="Gene3D" id="3.90.870.10">
    <property type="entry name" value="DHBP synthase"/>
    <property type="match status" value="1"/>
</dbReference>
<dbReference type="EC" id="4.1.99.12" evidence="5"/>
<evidence type="ECO:0000256" key="1">
    <source>
        <dbReference type="ARBA" id="ARBA00000141"/>
    </source>
</evidence>
<dbReference type="EMBL" id="JBBEGN010000006">
    <property type="protein sequence ID" value="MEJ2868850.1"/>
    <property type="molecule type" value="Genomic_DNA"/>
</dbReference>
<reference evidence="9 10" key="1">
    <citation type="submission" date="2024-03" db="EMBL/GenBank/DDBJ databases">
        <title>Actinomycetospora sp. OC33-EN08, a novel actinomycete isolated from wild orchid (Aerides multiflora).</title>
        <authorList>
            <person name="Suriyachadkun C."/>
        </authorList>
    </citation>
    <scope>NUCLEOTIDE SEQUENCE [LARGE SCALE GENOMIC DNA]</scope>
    <source>
        <strain evidence="9 10">OC33-EN08</strain>
    </source>
</reference>
<dbReference type="SUPFAM" id="SSF142695">
    <property type="entry name" value="RibA-like"/>
    <property type="match status" value="1"/>
</dbReference>
<dbReference type="PANTHER" id="PTHR21327:SF18">
    <property type="entry name" value="3,4-DIHYDROXY-2-BUTANONE 4-PHOSPHATE SYNTHASE"/>
    <property type="match status" value="1"/>
</dbReference>
<name>A0ABU8MNF3_9PSEU</name>
<evidence type="ECO:0000256" key="7">
    <source>
        <dbReference type="ARBA" id="ARBA00022723"/>
    </source>
</evidence>
<comment type="similarity">
    <text evidence="4">In the N-terminal section; belongs to the DHBP synthase family.</text>
</comment>
<keyword evidence="7" id="KW-0479">Metal-binding</keyword>
<evidence type="ECO:0000256" key="5">
    <source>
        <dbReference type="ARBA" id="ARBA00012153"/>
    </source>
</evidence>
<dbReference type="PANTHER" id="PTHR21327">
    <property type="entry name" value="GTP CYCLOHYDROLASE II-RELATED"/>
    <property type="match status" value="1"/>
</dbReference>
<dbReference type="InterPro" id="IPR032677">
    <property type="entry name" value="GTP_cyclohydro_II"/>
</dbReference>
<protein>
    <recommendedName>
        <fullName evidence="5">3,4-dihydroxy-2-butanone-4-phosphate synthase</fullName>
        <ecNumber evidence="5">4.1.99.12</ecNumber>
    </recommendedName>
</protein>
<evidence type="ECO:0000313" key="9">
    <source>
        <dbReference type="EMBL" id="MEJ2868850.1"/>
    </source>
</evidence>
<dbReference type="Pfam" id="PF00925">
    <property type="entry name" value="GTP_cyclohydro2"/>
    <property type="match status" value="1"/>
</dbReference>
<comment type="catalytic activity">
    <reaction evidence="1">
        <text>D-ribulose 5-phosphate = (2S)-2-hydroxy-3-oxobutyl phosphate + formate + H(+)</text>
        <dbReference type="Rhea" id="RHEA:18457"/>
        <dbReference type="ChEBI" id="CHEBI:15378"/>
        <dbReference type="ChEBI" id="CHEBI:15740"/>
        <dbReference type="ChEBI" id="CHEBI:58121"/>
        <dbReference type="ChEBI" id="CHEBI:58830"/>
        <dbReference type="EC" id="4.1.99.12"/>
    </reaction>
</comment>
<dbReference type="InterPro" id="IPR017945">
    <property type="entry name" value="DHBP_synth_RibB-like_a/b_dom"/>
</dbReference>
<evidence type="ECO:0000256" key="3">
    <source>
        <dbReference type="ARBA" id="ARBA00004904"/>
    </source>
</evidence>